<reference evidence="2 3" key="1">
    <citation type="submission" date="2024-09" db="EMBL/GenBank/DDBJ databases">
        <authorList>
            <person name="Sun Q."/>
            <person name="Mori K."/>
        </authorList>
    </citation>
    <scope>NUCLEOTIDE SEQUENCE [LARGE SCALE GENOMIC DNA]</scope>
    <source>
        <strain evidence="2 3">TBRC 5777</strain>
    </source>
</reference>
<organism evidence="2 3">
    <name type="scientific">Roseomonas elaeocarpi</name>
    <dbReference type="NCBI Taxonomy" id="907779"/>
    <lineage>
        <taxon>Bacteria</taxon>
        <taxon>Pseudomonadati</taxon>
        <taxon>Pseudomonadota</taxon>
        <taxon>Alphaproteobacteria</taxon>
        <taxon>Acetobacterales</taxon>
        <taxon>Roseomonadaceae</taxon>
        <taxon>Roseomonas</taxon>
    </lineage>
</organism>
<protein>
    <submittedName>
        <fullName evidence="2">Hint domain-containing protein</fullName>
    </submittedName>
</protein>
<evidence type="ECO:0000313" key="2">
    <source>
        <dbReference type="EMBL" id="MFC0411039.1"/>
    </source>
</evidence>
<dbReference type="Pfam" id="PF13403">
    <property type="entry name" value="Hint_2"/>
    <property type="match status" value="1"/>
</dbReference>
<gene>
    <name evidence="2" type="ORF">ACFFGY_22565</name>
</gene>
<keyword evidence="3" id="KW-1185">Reference proteome</keyword>
<dbReference type="Proteomes" id="UP001589865">
    <property type="component" value="Unassembled WGS sequence"/>
</dbReference>
<dbReference type="EMBL" id="JBHLUN010000036">
    <property type="protein sequence ID" value="MFC0411039.1"/>
    <property type="molecule type" value="Genomic_DNA"/>
</dbReference>
<evidence type="ECO:0000259" key="1">
    <source>
        <dbReference type="Pfam" id="PF13403"/>
    </source>
</evidence>
<dbReference type="InterPro" id="IPR036844">
    <property type="entry name" value="Hint_dom_sf"/>
</dbReference>
<dbReference type="SUPFAM" id="SSF51294">
    <property type="entry name" value="Hedgehog/intein (Hint) domain"/>
    <property type="match status" value="1"/>
</dbReference>
<name>A0ABV6JZ97_9PROT</name>
<sequence>MNGSNVDFQSLTYGYEQSSAYKFGTLDYYDRVTPADGNGLNFHVYHLPPQPDGQYSQFTVTMTEPSTSTVDIWEHQPSAPDWPGNHSTGYISYHSGDAFVVNAYQGTALFQYLFTNAPIGDGAVTVYPNNSAQAGTFTPPCYAAGSHILTSRGGVAVEALREGDLVVTHDGALRPVTWIGHRRVDPARMPRPEDACPTRIRAHAFGEGLPHRDLRLSPNHSVFVDGALVPIRHLVNGVTILREPALPVTYYHVELPEHAILLAEGLPAESYLDTGNRFAFGSGGPVVSLHPLSAQDLWEARACAPKLDSGPGLDALRRKLIARAEELGFASTSDPDTRLVLDGTEIAPAWQDRDVIVFNLPAGCWHDIQLRSRAEVSAWIHGNADDRRLGLALEQLVLRGPHAEMVIGAHADELCIGFHGPEANDGYRWRWTDGEARLPTGPFTLFPAGCQLTIRLRTGMTYWLAGTANMPEEDRQRQAV</sequence>
<proteinExistence type="predicted"/>
<dbReference type="Gene3D" id="2.170.16.10">
    <property type="entry name" value="Hedgehog/Intein (Hint) domain"/>
    <property type="match status" value="1"/>
</dbReference>
<evidence type="ECO:0000313" key="3">
    <source>
        <dbReference type="Proteomes" id="UP001589865"/>
    </source>
</evidence>
<feature type="domain" description="Hedgehog/Intein (Hint)" evidence="1">
    <location>
        <begin position="140"/>
        <end position="274"/>
    </location>
</feature>
<dbReference type="RefSeq" id="WP_377046792.1">
    <property type="nucleotide sequence ID" value="NZ_JBHLUN010000036.1"/>
</dbReference>
<comment type="caution">
    <text evidence="2">The sequence shown here is derived from an EMBL/GenBank/DDBJ whole genome shotgun (WGS) entry which is preliminary data.</text>
</comment>
<dbReference type="InterPro" id="IPR028992">
    <property type="entry name" value="Hedgehog/Intein_dom"/>
</dbReference>
<accession>A0ABV6JZ97</accession>